<feature type="transmembrane region" description="Helical" evidence="1">
    <location>
        <begin position="108"/>
        <end position="132"/>
    </location>
</feature>
<dbReference type="Proteomes" id="UP001337723">
    <property type="component" value="Chromosome"/>
</dbReference>
<keyword evidence="3" id="KW-1185">Reference proteome</keyword>
<keyword evidence="1" id="KW-0472">Membrane</keyword>
<evidence type="ECO:0008006" key="4">
    <source>
        <dbReference type="Google" id="ProtNLM"/>
    </source>
</evidence>
<accession>A0AA48H2K1</accession>
<keyword evidence="1" id="KW-1133">Transmembrane helix</keyword>
<evidence type="ECO:0000313" key="2">
    <source>
        <dbReference type="EMBL" id="BDW85369.1"/>
    </source>
</evidence>
<protein>
    <recommendedName>
        <fullName evidence="4">YIP1 family protein</fullName>
    </recommendedName>
</protein>
<keyword evidence="1" id="KW-0812">Transmembrane</keyword>
<feature type="transmembrane region" description="Helical" evidence="1">
    <location>
        <begin position="67"/>
        <end position="87"/>
    </location>
</feature>
<proteinExistence type="predicted"/>
<feature type="transmembrane region" description="Helical" evidence="1">
    <location>
        <begin position="30"/>
        <end position="47"/>
    </location>
</feature>
<sequence>MAVTTDIVATWRRPGVVMRRLLSMGRREDRALAMLIAACLVIFVAQWPRLSREAFLASEGGPPLEAVMAITFFSMLMIWPLMAYALAGITHVVARMIGGRGTWYSARLALFWSLLATSPAWLFHGLVAGFIGPGIEQRIAGGLLLIAFLAIWGLCLREAEREPEAGA</sequence>
<evidence type="ECO:0000313" key="3">
    <source>
        <dbReference type="Proteomes" id="UP001337723"/>
    </source>
</evidence>
<evidence type="ECO:0000256" key="1">
    <source>
        <dbReference type="SAM" id="Phobius"/>
    </source>
</evidence>
<dbReference type="KEGG" id="rmai:MACH21_15460"/>
<dbReference type="AlphaFoldDB" id="A0AA48H2K1"/>
<dbReference type="RefSeq" id="WP_338276166.1">
    <property type="nucleotide sequence ID" value="NZ_AP027266.1"/>
</dbReference>
<name>A0AA48H2K1_9RHOB</name>
<reference evidence="2 3" key="1">
    <citation type="submission" date="2023-01" db="EMBL/GenBank/DDBJ databases">
        <title>Complete genome sequence of Roseicyclus marinus strain Dej080120_10.</title>
        <authorList>
            <person name="Ueki S."/>
            <person name="Maruyama F."/>
        </authorList>
    </citation>
    <scope>NUCLEOTIDE SEQUENCE [LARGE SCALE GENOMIC DNA]</scope>
    <source>
        <strain evidence="2 3">Dej080120_10</strain>
    </source>
</reference>
<feature type="transmembrane region" description="Helical" evidence="1">
    <location>
        <begin position="138"/>
        <end position="156"/>
    </location>
</feature>
<organism evidence="2 3">
    <name type="scientific">Roseicyclus marinus</name>
    <dbReference type="NCBI Taxonomy" id="2161673"/>
    <lineage>
        <taxon>Bacteria</taxon>
        <taxon>Pseudomonadati</taxon>
        <taxon>Pseudomonadota</taxon>
        <taxon>Alphaproteobacteria</taxon>
        <taxon>Rhodobacterales</taxon>
        <taxon>Roseobacteraceae</taxon>
        <taxon>Roseicyclus</taxon>
    </lineage>
</organism>
<dbReference type="EMBL" id="AP027266">
    <property type="protein sequence ID" value="BDW85369.1"/>
    <property type="molecule type" value="Genomic_DNA"/>
</dbReference>
<gene>
    <name evidence="2" type="ORF">MACH21_15460</name>
</gene>